<evidence type="ECO:0000256" key="10">
    <source>
        <dbReference type="HAMAP-Rule" id="MF_00462"/>
    </source>
</evidence>
<name>A0A1M6KJA7_9FIRM</name>
<feature type="transmembrane region" description="Helical" evidence="10">
    <location>
        <begin position="175"/>
        <end position="199"/>
    </location>
</feature>
<sequence length="315" mass="32997">MNKRLFASSSPHIRSTETTTSVMLDVVIALVPALIASVYFFGLQSAFIIALSVGSAVGTEALIQKISKQRVTINDLSAVVTGLLLAFNLPPMVPWWIPVIGSAVAIAIGKQVFGGLGNNFINPALAGRAFLVASWPVQMTFWSAPGAMADTISAATPMALLKASDAGIQPLSDVIVGRIPGCLGETSAILLILGGIYLLYKKVISWRIPVAYIGTVAVLALISTGFDLTATSYHVFGGGLMLGAIFMATDYVSSPVSKKGKIVFGIGCGVLTMLIRLYSSSAEGVSYSILFMNVATPLIEKYTAPRVFGTGGAKK</sequence>
<keyword evidence="10" id="KW-1003">Cell membrane</keyword>
<evidence type="ECO:0000256" key="9">
    <source>
        <dbReference type="ARBA" id="ARBA00023136"/>
    </source>
</evidence>
<feature type="modified residue" description="FMN phosphoryl threonine" evidence="10">
    <location>
        <position position="156"/>
    </location>
</feature>
<dbReference type="GO" id="GO:0022900">
    <property type="term" value="P:electron transport chain"/>
    <property type="evidence" value="ECO:0007669"/>
    <property type="project" value="UniProtKB-UniRule"/>
</dbReference>
<comment type="subunit">
    <text evidence="10">The complex is composed of six subunits: RnfA, RnfB, RnfC, RnfD, RnfE and RnfG.</text>
</comment>
<dbReference type="GO" id="GO:0005886">
    <property type="term" value="C:plasma membrane"/>
    <property type="evidence" value="ECO:0007669"/>
    <property type="project" value="UniProtKB-SubCell"/>
</dbReference>
<evidence type="ECO:0000256" key="6">
    <source>
        <dbReference type="ARBA" id="ARBA00022967"/>
    </source>
</evidence>
<reference evidence="11 12" key="1">
    <citation type="submission" date="2016-11" db="EMBL/GenBank/DDBJ databases">
        <authorList>
            <person name="Jaros S."/>
            <person name="Januszkiewicz K."/>
            <person name="Wedrychowicz H."/>
        </authorList>
    </citation>
    <scope>NUCLEOTIDE SEQUENCE [LARGE SCALE GENOMIC DNA]</scope>
    <source>
        <strain evidence="11 12">DSM 17477</strain>
    </source>
</reference>
<keyword evidence="1 10" id="KW-0813">Transport</keyword>
<evidence type="ECO:0000313" key="12">
    <source>
        <dbReference type="Proteomes" id="UP000184052"/>
    </source>
</evidence>
<evidence type="ECO:0000256" key="5">
    <source>
        <dbReference type="ARBA" id="ARBA00022692"/>
    </source>
</evidence>
<keyword evidence="12" id="KW-1185">Reference proteome</keyword>
<dbReference type="Proteomes" id="UP000184052">
    <property type="component" value="Unassembled WGS sequence"/>
</dbReference>
<comment type="similarity">
    <text evidence="10">Belongs to the NqrB/RnfD family.</text>
</comment>
<dbReference type="EC" id="7.-.-.-" evidence="10"/>
<evidence type="ECO:0000256" key="4">
    <source>
        <dbReference type="ARBA" id="ARBA00022643"/>
    </source>
</evidence>
<feature type="transmembrane region" description="Helical" evidence="10">
    <location>
        <begin position="71"/>
        <end position="89"/>
    </location>
</feature>
<dbReference type="NCBIfam" id="TIGR01946">
    <property type="entry name" value="rnfD"/>
    <property type="match status" value="1"/>
</dbReference>
<evidence type="ECO:0000256" key="1">
    <source>
        <dbReference type="ARBA" id="ARBA00022448"/>
    </source>
</evidence>
<evidence type="ECO:0000256" key="3">
    <source>
        <dbReference type="ARBA" id="ARBA00022630"/>
    </source>
</evidence>
<evidence type="ECO:0000256" key="2">
    <source>
        <dbReference type="ARBA" id="ARBA00022553"/>
    </source>
</evidence>
<dbReference type="InterPro" id="IPR004338">
    <property type="entry name" value="NqrB/RnfD"/>
</dbReference>
<proteinExistence type="inferred from homology"/>
<dbReference type="PANTHER" id="PTHR30578:SF0">
    <property type="entry name" value="ION-TRANSLOCATING OXIDOREDUCTASE COMPLEX SUBUNIT D"/>
    <property type="match status" value="1"/>
</dbReference>
<evidence type="ECO:0000256" key="8">
    <source>
        <dbReference type="ARBA" id="ARBA00022989"/>
    </source>
</evidence>
<feature type="transmembrane region" description="Helical" evidence="10">
    <location>
        <begin position="206"/>
        <end position="226"/>
    </location>
</feature>
<dbReference type="GO" id="GO:0055085">
    <property type="term" value="P:transmembrane transport"/>
    <property type="evidence" value="ECO:0007669"/>
    <property type="project" value="InterPro"/>
</dbReference>
<dbReference type="EMBL" id="FQZL01000026">
    <property type="protein sequence ID" value="SHJ59046.1"/>
    <property type="molecule type" value="Genomic_DNA"/>
</dbReference>
<keyword evidence="2 10" id="KW-0597">Phosphoprotein</keyword>
<comment type="function">
    <text evidence="10">Part of a membrane-bound complex that couples electron transfer with translocation of ions across the membrane.</text>
</comment>
<comment type="subcellular location">
    <subcellularLocation>
        <location evidence="10">Cell membrane</location>
        <topology evidence="10">Multi-pass membrane protein</topology>
    </subcellularLocation>
</comment>
<keyword evidence="4 10" id="KW-0288">FMN</keyword>
<accession>A0A1M6KJA7</accession>
<keyword evidence="5 10" id="KW-0812">Transmembrane</keyword>
<protein>
    <recommendedName>
        <fullName evidence="10">Ion-translocating oxidoreductase complex subunit D</fullName>
        <ecNumber evidence="10">7.-.-.-</ecNumber>
    </recommendedName>
    <alternativeName>
        <fullName evidence="10">Rnf electron transport complex subunit D</fullName>
    </alternativeName>
</protein>
<dbReference type="STRING" id="1121476.SAMN02745751_02914"/>
<keyword evidence="6 10" id="KW-1278">Translocase</keyword>
<feature type="transmembrane region" description="Helical" evidence="10">
    <location>
        <begin position="21"/>
        <end position="40"/>
    </location>
</feature>
<feature type="transmembrane region" description="Helical" evidence="10">
    <location>
        <begin position="262"/>
        <end position="279"/>
    </location>
</feature>
<dbReference type="Pfam" id="PF03116">
    <property type="entry name" value="NQR2_RnfD_RnfE"/>
    <property type="match status" value="1"/>
</dbReference>
<organism evidence="11 12">
    <name type="scientific">Dethiosulfatibacter aminovorans DSM 17477</name>
    <dbReference type="NCBI Taxonomy" id="1121476"/>
    <lineage>
        <taxon>Bacteria</taxon>
        <taxon>Bacillati</taxon>
        <taxon>Bacillota</taxon>
        <taxon>Tissierellia</taxon>
        <taxon>Dethiosulfatibacter</taxon>
    </lineage>
</organism>
<gene>
    <name evidence="10" type="primary">rnfD</name>
    <name evidence="11" type="ORF">SAMN02745751_02914</name>
</gene>
<dbReference type="HAMAP" id="MF_00462">
    <property type="entry name" value="RsxD_RnfD"/>
    <property type="match status" value="1"/>
</dbReference>
<dbReference type="OrthoDB" id="9776359at2"/>
<evidence type="ECO:0000256" key="7">
    <source>
        <dbReference type="ARBA" id="ARBA00022982"/>
    </source>
</evidence>
<evidence type="ECO:0000313" key="11">
    <source>
        <dbReference type="EMBL" id="SHJ59046.1"/>
    </source>
</evidence>
<keyword evidence="7 10" id="KW-0249">Electron transport</keyword>
<keyword evidence="8 10" id="KW-1133">Transmembrane helix</keyword>
<dbReference type="AlphaFoldDB" id="A0A1M6KJA7"/>
<feature type="transmembrane region" description="Helical" evidence="10">
    <location>
        <begin position="232"/>
        <end position="250"/>
    </location>
</feature>
<dbReference type="InterPro" id="IPR011303">
    <property type="entry name" value="RnfD_bac"/>
</dbReference>
<dbReference type="PANTHER" id="PTHR30578">
    <property type="entry name" value="ELECTRON TRANSPORT COMPLEX PROTEIN RNFD"/>
    <property type="match status" value="1"/>
</dbReference>
<keyword evidence="3 10" id="KW-0285">Flavoprotein</keyword>
<keyword evidence="9 10" id="KW-0472">Membrane</keyword>
<feature type="transmembrane region" description="Helical" evidence="10">
    <location>
        <begin position="46"/>
        <end position="64"/>
    </location>
</feature>
<dbReference type="RefSeq" id="WP_073050298.1">
    <property type="nucleotide sequence ID" value="NZ_FQZL01000026.1"/>
</dbReference>
<comment type="cofactor">
    <cofactor evidence="10">
        <name>FMN</name>
        <dbReference type="ChEBI" id="CHEBI:58210"/>
    </cofactor>
</comment>